<evidence type="ECO:0000313" key="4">
    <source>
        <dbReference type="EMBL" id="CAF1655216.1"/>
    </source>
</evidence>
<evidence type="ECO:0000313" key="6">
    <source>
        <dbReference type="Proteomes" id="UP000663832"/>
    </source>
</evidence>
<comment type="caution">
    <text evidence="3">The sequence shown here is derived from an EMBL/GenBank/DDBJ whole genome shotgun (WGS) entry which is preliminary data.</text>
</comment>
<dbReference type="OrthoDB" id="10031963at2759"/>
<dbReference type="Proteomes" id="UP000663877">
    <property type="component" value="Unassembled WGS sequence"/>
</dbReference>
<reference evidence="3" key="1">
    <citation type="submission" date="2021-02" db="EMBL/GenBank/DDBJ databases">
        <authorList>
            <person name="Nowell W R."/>
        </authorList>
    </citation>
    <scope>NUCLEOTIDE SEQUENCE</scope>
</reference>
<dbReference type="EMBL" id="CAJNOM010004439">
    <property type="protein sequence ID" value="CAF1655710.1"/>
    <property type="molecule type" value="Genomic_DNA"/>
</dbReference>
<feature type="region of interest" description="Disordered" evidence="1">
    <location>
        <begin position="57"/>
        <end position="121"/>
    </location>
</feature>
<proteinExistence type="predicted"/>
<feature type="compositionally biased region" description="Polar residues" evidence="1">
    <location>
        <begin position="112"/>
        <end position="121"/>
    </location>
</feature>
<evidence type="ECO:0000313" key="3">
    <source>
        <dbReference type="EMBL" id="CAF1536430.1"/>
    </source>
</evidence>
<dbReference type="AlphaFoldDB" id="A0A815VTP5"/>
<name>A0A815VTP5_9BILA</name>
<sequence>MAFSVSTKSIAKETRSESTIYTATSRDYDRKKLAAKQEVKHEKDFDALERKMISHAKWNQRAENNKLRPNLTTNQNPSSSSSSSLDDFIQRGRNKQDNMINAKRMGNESIRRTSMNTVPKV</sequence>
<dbReference type="EMBL" id="CAJNOI010004063">
    <property type="protein sequence ID" value="CAF1536430.1"/>
    <property type="molecule type" value="Genomic_DNA"/>
</dbReference>
<evidence type="ECO:0000313" key="7">
    <source>
        <dbReference type="Proteomes" id="UP000663877"/>
    </source>
</evidence>
<dbReference type="Proteomes" id="UP000663832">
    <property type="component" value="Unassembled WGS sequence"/>
</dbReference>
<protein>
    <submittedName>
        <fullName evidence="3">Uncharacterized protein</fullName>
    </submittedName>
</protein>
<evidence type="ECO:0000313" key="5">
    <source>
        <dbReference type="EMBL" id="CAF1655710.1"/>
    </source>
</evidence>
<keyword evidence="6" id="KW-1185">Reference proteome</keyword>
<accession>A0A815VTP5</accession>
<evidence type="ECO:0000313" key="2">
    <source>
        <dbReference type="EMBL" id="CAF1535146.1"/>
    </source>
</evidence>
<dbReference type="EMBL" id="CAJNOI010004012">
    <property type="protein sequence ID" value="CAF1535146.1"/>
    <property type="molecule type" value="Genomic_DNA"/>
</dbReference>
<gene>
    <name evidence="2" type="ORF">BJG266_LOCUS45184</name>
    <name evidence="3" type="ORF">BJG266_LOCUS45269</name>
    <name evidence="4" type="ORF">QVE165_LOCUS62173</name>
    <name evidence="5" type="ORF">QVE165_LOCUS62259</name>
</gene>
<dbReference type="EMBL" id="CAJNOM010004387">
    <property type="protein sequence ID" value="CAF1655216.1"/>
    <property type="molecule type" value="Genomic_DNA"/>
</dbReference>
<evidence type="ECO:0000256" key="1">
    <source>
        <dbReference type="SAM" id="MobiDB-lite"/>
    </source>
</evidence>
<organism evidence="3 7">
    <name type="scientific">Adineta steineri</name>
    <dbReference type="NCBI Taxonomy" id="433720"/>
    <lineage>
        <taxon>Eukaryota</taxon>
        <taxon>Metazoa</taxon>
        <taxon>Spiralia</taxon>
        <taxon>Gnathifera</taxon>
        <taxon>Rotifera</taxon>
        <taxon>Eurotatoria</taxon>
        <taxon>Bdelloidea</taxon>
        <taxon>Adinetida</taxon>
        <taxon>Adinetidae</taxon>
        <taxon>Adineta</taxon>
    </lineage>
</organism>